<protein>
    <submittedName>
        <fullName evidence="1">ATP/GTP-binding protein</fullName>
    </submittedName>
</protein>
<keyword evidence="2" id="KW-1185">Reference proteome</keyword>
<comment type="caution">
    <text evidence="1">The sequence shown here is derived from an EMBL/GenBank/DDBJ whole genome shotgun (WGS) entry which is preliminary data.</text>
</comment>
<dbReference type="Proteomes" id="UP001446871">
    <property type="component" value="Unassembled WGS sequence"/>
</dbReference>
<name>A0ABR1WGQ7_9PEZI</name>
<dbReference type="Pfam" id="PF13671">
    <property type="entry name" value="AAA_33"/>
    <property type="match status" value="1"/>
</dbReference>
<accession>A0ABR1WGQ7</accession>
<evidence type="ECO:0000313" key="2">
    <source>
        <dbReference type="Proteomes" id="UP001446871"/>
    </source>
</evidence>
<dbReference type="InterPro" id="IPR027417">
    <property type="entry name" value="P-loop_NTPase"/>
</dbReference>
<dbReference type="EMBL" id="JAQQWM010000001">
    <property type="protein sequence ID" value="KAK8082694.1"/>
    <property type="molecule type" value="Genomic_DNA"/>
</dbReference>
<dbReference type="SUPFAM" id="SSF52540">
    <property type="entry name" value="P-loop containing nucleoside triphosphate hydrolases"/>
    <property type="match status" value="1"/>
</dbReference>
<dbReference type="Gene3D" id="3.40.50.300">
    <property type="entry name" value="P-loop containing nucleotide triphosphate hydrolases"/>
    <property type="match status" value="1"/>
</dbReference>
<organism evidence="1 2">
    <name type="scientific">Apiospora saccharicola</name>
    <dbReference type="NCBI Taxonomy" id="335842"/>
    <lineage>
        <taxon>Eukaryota</taxon>
        <taxon>Fungi</taxon>
        <taxon>Dikarya</taxon>
        <taxon>Ascomycota</taxon>
        <taxon>Pezizomycotina</taxon>
        <taxon>Sordariomycetes</taxon>
        <taxon>Xylariomycetidae</taxon>
        <taxon>Amphisphaeriales</taxon>
        <taxon>Apiosporaceae</taxon>
        <taxon>Apiospora</taxon>
    </lineage>
</organism>
<proteinExistence type="predicted"/>
<evidence type="ECO:0000313" key="1">
    <source>
        <dbReference type="EMBL" id="KAK8082694.1"/>
    </source>
</evidence>
<gene>
    <name evidence="1" type="ORF">PG996_001475</name>
</gene>
<reference evidence="1 2" key="1">
    <citation type="submission" date="2023-01" db="EMBL/GenBank/DDBJ databases">
        <title>Analysis of 21 Apiospora genomes using comparative genomics revels a genus with tremendous synthesis potential of carbohydrate active enzymes and secondary metabolites.</title>
        <authorList>
            <person name="Sorensen T."/>
        </authorList>
    </citation>
    <scope>NUCLEOTIDE SEQUENCE [LARGE SCALE GENOMIC DNA]</scope>
    <source>
        <strain evidence="1 2">CBS 83171</strain>
    </source>
</reference>
<sequence>MSVLERIRPHLERSQRDQRPVVLMTCGIAGSGKTTLAKAIVSELPQFTRLSGDEIIHEKHGLYGVDYPADDALYQQYQEENDAIILQRFHNLLEEGRDVVLDHSFYAKGDRDAFKRIVDECGGRWVLVFFQAADKEKLWASIRHRSAQPKEANSALDISRETFEIYCSGFEDPHGEGEIIVEI</sequence>